<dbReference type="Proteomes" id="UP001205740">
    <property type="component" value="Unassembled WGS sequence"/>
</dbReference>
<dbReference type="InterPro" id="IPR029058">
    <property type="entry name" value="AB_hydrolase_fold"/>
</dbReference>
<evidence type="ECO:0000259" key="3">
    <source>
        <dbReference type="Pfam" id="PF02129"/>
    </source>
</evidence>
<organism evidence="4 5">
    <name type="scientific">Williamsia serinedens</name>
    <dbReference type="NCBI Taxonomy" id="391736"/>
    <lineage>
        <taxon>Bacteria</taxon>
        <taxon>Bacillati</taxon>
        <taxon>Actinomycetota</taxon>
        <taxon>Actinomycetes</taxon>
        <taxon>Mycobacteriales</taxon>
        <taxon>Nocardiaceae</taxon>
        <taxon>Williamsia</taxon>
    </lineage>
</organism>
<feature type="domain" description="Xaa-Pro dipeptidyl-peptidase-like" evidence="3">
    <location>
        <begin position="16"/>
        <end position="159"/>
    </location>
</feature>
<dbReference type="RefSeq" id="WP_253656182.1">
    <property type="nucleotide sequence ID" value="NZ_BAAAOE010000002.1"/>
</dbReference>
<dbReference type="InterPro" id="IPR000383">
    <property type="entry name" value="Xaa-Pro-like_dom"/>
</dbReference>
<keyword evidence="5" id="KW-1185">Reference proteome</keyword>
<protein>
    <submittedName>
        <fullName evidence="4">Fermentation-respiration switch protein FrsA, has esterase activity, DUF1100 family</fullName>
    </submittedName>
</protein>
<dbReference type="PANTHER" id="PTHR22946">
    <property type="entry name" value="DIENELACTONE HYDROLASE DOMAIN-CONTAINING PROTEIN-RELATED"/>
    <property type="match status" value="1"/>
</dbReference>
<comment type="caution">
    <text evidence="4">The sequence shown here is derived from an EMBL/GenBank/DDBJ whole genome shotgun (WGS) entry which is preliminary data.</text>
</comment>
<gene>
    <name evidence="4" type="ORF">LX12_003830</name>
</gene>
<dbReference type="PANTHER" id="PTHR22946:SF9">
    <property type="entry name" value="POLYKETIDE TRANSFERASE AF380"/>
    <property type="match status" value="1"/>
</dbReference>
<dbReference type="Gene3D" id="3.40.50.1820">
    <property type="entry name" value="alpha/beta hydrolase"/>
    <property type="match status" value="1"/>
</dbReference>
<evidence type="ECO:0000313" key="4">
    <source>
        <dbReference type="EMBL" id="MCP2162622.1"/>
    </source>
</evidence>
<dbReference type="Pfam" id="PF02129">
    <property type="entry name" value="Peptidase_S15"/>
    <property type="match status" value="1"/>
</dbReference>
<comment type="similarity">
    <text evidence="1">Belongs to the AB hydrolase superfamily.</text>
</comment>
<reference evidence="4 5" key="1">
    <citation type="submission" date="2022-06" db="EMBL/GenBank/DDBJ databases">
        <title>Genomic Encyclopedia of Archaeal and Bacterial Type Strains, Phase II (KMG-II): from individual species to whole genera.</title>
        <authorList>
            <person name="Goeker M."/>
        </authorList>
    </citation>
    <scope>NUCLEOTIDE SEQUENCE [LARGE SCALE GENOMIC DNA]</scope>
    <source>
        <strain evidence="4 5">DSM 45037</strain>
    </source>
</reference>
<keyword evidence="2" id="KW-0378">Hydrolase</keyword>
<dbReference type="SUPFAM" id="SSF53474">
    <property type="entry name" value="alpha/beta-Hydrolases"/>
    <property type="match status" value="1"/>
</dbReference>
<accession>A0ABT1H9N2</accession>
<sequence length="306" mass="32249">MSGEVTVDTRDFLSSGVRCTADVHIPAVGDGGGRVPVIVMAHGFGSPRTLSLPRYAREFAAAGYAVVLFDYRYFGDSDGEPRQLLDIPSQLADWRAAISFARSLPEADPDRVVGWGTSFAGGHVLTLAAEGQPFAAVVAQVPHLSGPAAVRATGLRSALRLAPATVVDVVRALRGAPPRYVHSIGAPGTTAVMTAPGAEQAFEEMARQSGFVRGTVPETVAARILLHIGRYSPIRTVARIACPVLIQVADGDDIAPAAAARAAAAKIPRSTVREYTGGHFDPYNDPLFPQVIRDVLDFLSATVRAT</sequence>
<evidence type="ECO:0000256" key="2">
    <source>
        <dbReference type="ARBA" id="ARBA00022801"/>
    </source>
</evidence>
<dbReference type="EMBL" id="JAMTCG010000007">
    <property type="protein sequence ID" value="MCP2162622.1"/>
    <property type="molecule type" value="Genomic_DNA"/>
</dbReference>
<name>A0ABT1H9N2_9NOCA</name>
<dbReference type="InterPro" id="IPR050261">
    <property type="entry name" value="FrsA_esterase"/>
</dbReference>
<evidence type="ECO:0000313" key="5">
    <source>
        <dbReference type="Proteomes" id="UP001205740"/>
    </source>
</evidence>
<proteinExistence type="inferred from homology"/>
<evidence type="ECO:0000256" key="1">
    <source>
        <dbReference type="ARBA" id="ARBA00008645"/>
    </source>
</evidence>